<evidence type="ECO:0000259" key="2">
    <source>
        <dbReference type="PROSITE" id="PS51140"/>
    </source>
</evidence>
<feature type="compositionally biased region" description="Low complexity" evidence="1">
    <location>
        <begin position="1"/>
        <end position="10"/>
    </location>
</feature>
<dbReference type="GO" id="GO:0031624">
    <property type="term" value="F:ubiquitin conjugating enzyme binding"/>
    <property type="evidence" value="ECO:0007669"/>
    <property type="project" value="TreeGrafter"/>
</dbReference>
<proteinExistence type="predicted"/>
<keyword evidence="4" id="KW-1185">Reference proteome</keyword>
<dbReference type="PANTHER" id="PTHR16461">
    <property type="entry name" value="TOLL-INTERACTING PROTEIN"/>
    <property type="match status" value="1"/>
</dbReference>
<reference evidence="3 4" key="1">
    <citation type="submission" date="2014-04" db="EMBL/GenBank/DDBJ databases">
        <authorList>
            <consortium name="DOE Joint Genome Institute"/>
            <person name="Kuo A."/>
            <person name="Gay G."/>
            <person name="Dore J."/>
            <person name="Kohler A."/>
            <person name="Nagy L.G."/>
            <person name="Floudas D."/>
            <person name="Copeland A."/>
            <person name="Barry K.W."/>
            <person name="Cichocki N."/>
            <person name="Veneault-Fourrey C."/>
            <person name="LaButti K."/>
            <person name="Lindquist E.A."/>
            <person name="Lipzen A."/>
            <person name="Lundell T."/>
            <person name="Morin E."/>
            <person name="Murat C."/>
            <person name="Sun H."/>
            <person name="Tunlid A."/>
            <person name="Henrissat B."/>
            <person name="Grigoriev I.V."/>
            <person name="Hibbett D.S."/>
            <person name="Martin F."/>
            <person name="Nordberg H.P."/>
            <person name="Cantor M.N."/>
            <person name="Hua S.X."/>
        </authorList>
    </citation>
    <scope>NUCLEOTIDE SEQUENCE [LARGE SCALE GENOMIC DNA]</scope>
    <source>
        <strain evidence="4">h7</strain>
    </source>
</reference>
<dbReference type="OrthoDB" id="9942608at2759"/>
<dbReference type="HOGENOM" id="CLU_039542_0_0_1"/>
<dbReference type="InterPro" id="IPR009060">
    <property type="entry name" value="UBA-like_sf"/>
</dbReference>
<evidence type="ECO:0000313" key="4">
    <source>
        <dbReference type="Proteomes" id="UP000053424"/>
    </source>
</evidence>
<dbReference type="GO" id="GO:0006511">
    <property type="term" value="P:ubiquitin-dependent protein catabolic process"/>
    <property type="evidence" value="ECO:0007669"/>
    <property type="project" value="TreeGrafter"/>
</dbReference>
<feature type="compositionally biased region" description="Low complexity" evidence="1">
    <location>
        <begin position="17"/>
        <end position="28"/>
    </location>
</feature>
<dbReference type="CDD" id="cd14279">
    <property type="entry name" value="CUE"/>
    <property type="match status" value="1"/>
</dbReference>
<dbReference type="PANTHER" id="PTHR16461:SF5">
    <property type="entry name" value="TOLL-INTERACTING PROTEIN"/>
    <property type="match status" value="1"/>
</dbReference>
<dbReference type="SUPFAM" id="SSF46934">
    <property type="entry name" value="UBA-like"/>
    <property type="match status" value="1"/>
</dbReference>
<dbReference type="Gene3D" id="1.10.8.10">
    <property type="entry name" value="DNA helicase RuvA subunit, C-terminal domain"/>
    <property type="match status" value="1"/>
</dbReference>
<gene>
    <name evidence="3" type="ORF">M413DRAFT_24588</name>
</gene>
<protein>
    <recommendedName>
        <fullName evidence="2">CUE domain-containing protein</fullName>
    </recommendedName>
</protein>
<dbReference type="Proteomes" id="UP000053424">
    <property type="component" value="Unassembled WGS sequence"/>
</dbReference>
<dbReference type="PROSITE" id="PS51140">
    <property type="entry name" value="CUE"/>
    <property type="match status" value="1"/>
</dbReference>
<dbReference type="STRING" id="686832.A0A0C3CML9"/>
<dbReference type="EMBL" id="KN831772">
    <property type="protein sequence ID" value="KIM45369.1"/>
    <property type="molecule type" value="Genomic_DNA"/>
</dbReference>
<feature type="region of interest" description="Disordered" evidence="1">
    <location>
        <begin position="243"/>
        <end position="410"/>
    </location>
</feature>
<dbReference type="AlphaFoldDB" id="A0A0C3CML9"/>
<feature type="compositionally biased region" description="Low complexity" evidence="1">
    <location>
        <begin position="36"/>
        <end position="51"/>
    </location>
</feature>
<feature type="region of interest" description="Disordered" evidence="1">
    <location>
        <begin position="172"/>
        <end position="223"/>
    </location>
</feature>
<feature type="region of interest" description="Disordered" evidence="1">
    <location>
        <begin position="1"/>
        <end position="58"/>
    </location>
</feature>
<reference evidence="4" key="2">
    <citation type="submission" date="2015-01" db="EMBL/GenBank/DDBJ databases">
        <title>Evolutionary Origins and Diversification of the Mycorrhizal Mutualists.</title>
        <authorList>
            <consortium name="DOE Joint Genome Institute"/>
            <consortium name="Mycorrhizal Genomics Consortium"/>
            <person name="Kohler A."/>
            <person name="Kuo A."/>
            <person name="Nagy L.G."/>
            <person name="Floudas D."/>
            <person name="Copeland A."/>
            <person name="Barry K.W."/>
            <person name="Cichocki N."/>
            <person name="Veneault-Fourrey C."/>
            <person name="LaButti K."/>
            <person name="Lindquist E.A."/>
            <person name="Lipzen A."/>
            <person name="Lundell T."/>
            <person name="Morin E."/>
            <person name="Murat C."/>
            <person name="Riley R."/>
            <person name="Ohm R."/>
            <person name="Sun H."/>
            <person name="Tunlid A."/>
            <person name="Henrissat B."/>
            <person name="Grigoriev I.V."/>
            <person name="Hibbett D.S."/>
            <person name="Martin F."/>
        </authorList>
    </citation>
    <scope>NUCLEOTIDE SEQUENCE [LARGE SCALE GENOMIC DNA]</scope>
    <source>
        <strain evidence="4">h7</strain>
    </source>
</reference>
<dbReference type="GO" id="GO:0043130">
    <property type="term" value="F:ubiquitin binding"/>
    <property type="evidence" value="ECO:0007669"/>
    <property type="project" value="InterPro"/>
</dbReference>
<accession>A0A0C3CML9</accession>
<name>A0A0C3CML9_HEBCY</name>
<evidence type="ECO:0000313" key="3">
    <source>
        <dbReference type="EMBL" id="KIM45369.1"/>
    </source>
</evidence>
<feature type="compositionally biased region" description="Low complexity" evidence="1">
    <location>
        <begin position="286"/>
        <end position="295"/>
    </location>
</feature>
<dbReference type="GO" id="GO:0005737">
    <property type="term" value="C:cytoplasm"/>
    <property type="evidence" value="ECO:0007669"/>
    <property type="project" value="TreeGrafter"/>
</dbReference>
<dbReference type="InterPro" id="IPR003892">
    <property type="entry name" value="CUE"/>
</dbReference>
<feature type="compositionally biased region" description="Polar residues" evidence="1">
    <location>
        <begin position="206"/>
        <end position="218"/>
    </location>
</feature>
<evidence type="ECO:0000256" key="1">
    <source>
        <dbReference type="SAM" id="MobiDB-lite"/>
    </source>
</evidence>
<organism evidence="3 4">
    <name type="scientific">Hebeloma cylindrosporum</name>
    <dbReference type="NCBI Taxonomy" id="76867"/>
    <lineage>
        <taxon>Eukaryota</taxon>
        <taxon>Fungi</taxon>
        <taxon>Dikarya</taxon>
        <taxon>Basidiomycota</taxon>
        <taxon>Agaricomycotina</taxon>
        <taxon>Agaricomycetes</taxon>
        <taxon>Agaricomycetidae</taxon>
        <taxon>Agaricales</taxon>
        <taxon>Agaricineae</taxon>
        <taxon>Hymenogastraceae</taxon>
        <taxon>Hebeloma</taxon>
    </lineage>
</organism>
<feature type="compositionally biased region" description="Low complexity" evidence="1">
    <location>
        <begin position="246"/>
        <end position="266"/>
    </location>
</feature>
<sequence>MADTTTTTSSSPPPTATAPVIDAPVPASSSPPPSESPSQSIVPPTTASPITTPSPPISTVLAVPAATSESLLESPARPPAELQTREAVVDPRVVALRGMFPDYDDLILQSVLESAGGNQDLAIDTLLGMSDPDYRSERSQPIRTEQTPVLSQEELDEQFARQLVLQEQQQQQQQWMAANGGQRPPAVYHSTRPGASPQGWTPPPSQGQERPSEFQEQFNKIAETGKKTFGTLFSKVKAKIQEFDQGRTSSTGQGSSGGTYQAQQPQWSPPTGPPGTGVAGGTYFAPQPTHPQQQPAYYDPNSQVSASASATGSPARTPSAGAGGIQGYDVSSPAPPPTTHQQLQRQPSPQPVVPSAAPIDGGKLGLLPKRPVSLLRDPNAPAPAKPVDDDDDGLEYAENPFDAEPVAGKK</sequence>
<feature type="domain" description="CUE" evidence="2">
    <location>
        <begin position="88"/>
        <end position="131"/>
    </location>
</feature>
<dbReference type="Pfam" id="PF02845">
    <property type="entry name" value="CUE"/>
    <property type="match status" value="1"/>
</dbReference>
<feature type="compositionally biased region" description="Polar residues" evidence="1">
    <location>
        <begin position="300"/>
        <end position="316"/>
    </location>
</feature>